<reference evidence="3 4" key="1">
    <citation type="journal article" date="2015" name="Proc. Natl. Acad. Sci. U.S.A.">
        <title>Expanded metabolic versatility of ubiquitous nitrite-oxidizing bacteria from the genus Nitrospira.</title>
        <authorList>
            <person name="Koch H."/>
            <person name="Lucker S."/>
            <person name="Albertsen M."/>
            <person name="Kitzinger K."/>
            <person name="Herbold C."/>
            <person name="Spieck E."/>
            <person name="Nielsen P.H."/>
            <person name="Wagner M."/>
            <person name="Daims H."/>
        </authorList>
    </citation>
    <scope>NUCLEOTIDE SEQUENCE [LARGE SCALE GENOMIC DNA]</scope>
    <source>
        <strain evidence="3 4">NSP M-1</strain>
    </source>
</reference>
<dbReference type="KEGG" id="nmv:NITMOv2_3638"/>
<protein>
    <submittedName>
        <fullName evidence="3">Putative Glycosyl transferase, family 9</fullName>
        <ecNumber evidence="3">2.4.-.-</ecNumber>
    </submittedName>
</protein>
<dbReference type="STRING" id="42253.NITMOv2_3638"/>
<dbReference type="Gene3D" id="3.40.50.2000">
    <property type="entry name" value="Glycogen Phosphorylase B"/>
    <property type="match status" value="2"/>
</dbReference>
<accession>A0A0K2GGE7</accession>
<keyword evidence="4" id="KW-1185">Reference proteome</keyword>
<dbReference type="RefSeq" id="WP_053380948.1">
    <property type="nucleotide sequence ID" value="NZ_CP011801.1"/>
</dbReference>
<dbReference type="GO" id="GO:0008713">
    <property type="term" value="F:ADP-heptose-lipopolysaccharide heptosyltransferase activity"/>
    <property type="evidence" value="ECO:0007669"/>
    <property type="project" value="TreeGrafter"/>
</dbReference>
<gene>
    <name evidence="3" type="ORF">NITMOv2_3638</name>
</gene>
<dbReference type="EMBL" id="CP011801">
    <property type="protein sequence ID" value="ALA60030.1"/>
    <property type="molecule type" value="Genomic_DNA"/>
</dbReference>
<dbReference type="SUPFAM" id="SSF53756">
    <property type="entry name" value="UDP-Glycosyltransferase/glycogen phosphorylase"/>
    <property type="match status" value="1"/>
</dbReference>
<dbReference type="PANTHER" id="PTHR30160:SF1">
    <property type="entry name" value="LIPOPOLYSACCHARIDE 1,2-N-ACETYLGLUCOSAMINETRANSFERASE-RELATED"/>
    <property type="match status" value="1"/>
</dbReference>
<dbReference type="GO" id="GO:0005829">
    <property type="term" value="C:cytosol"/>
    <property type="evidence" value="ECO:0007669"/>
    <property type="project" value="TreeGrafter"/>
</dbReference>
<evidence type="ECO:0000313" key="3">
    <source>
        <dbReference type="EMBL" id="ALA60030.1"/>
    </source>
</evidence>
<keyword evidence="1 3" id="KW-0328">Glycosyltransferase</keyword>
<dbReference type="PATRIC" id="fig|42253.5.peg.3589"/>
<dbReference type="EC" id="2.4.-.-" evidence="3"/>
<evidence type="ECO:0000256" key="2">
    <source>
        <dbReference type="ARBA" id="ARBA00022679"/>
    </source>
</evidence>
<dbReference type="PANTHER" id="PTHR30160">
    <property type="entry name" value="TETRAACYLDISACCHARIDE 4'-KINASE-RELATED"/>
    <property type="match status" value="1"/>
</dbReference>
<sequence>MKSDHSRAVLIIHPGALGDLLLSLPAISSLRTRYSDHQLVLLARADIGGLLHACGVVDGCRNIDSDDLASLLAGPDQVTAPLRELLGNCVHVVAWLRDAEGALQATLRECGVERISIGAATPHSGVHQSRRFLEVLGENGADPKSPFQLILPRAIQEAAFTYLQQRGLERGQRYIVCHPGSGSSHKCVASDTMALVIERLSEQGCLPVIVGGPADQATVLRLVARLSARLPVIQGQSLSTIAGVLAGARLFVGHDSGLTHLAAALGIPTVAIFGPTDPAQWAPLGAHVSAITGAPCSCRTWEQVCRCSAKPCLSVSANTIGVTCSALLGRYRSVTKS</sequence>
<dbReference type="GO" id="GO:0009244">
    <property type="term" value="P:lipopolysaccharide core region biosynthetic process"/>
    <property type="evidence" value="ECO:0007669"/>
    <property type="project" value="TreeGrafter"/>
</dbReference>
<dbReference type="Pfam" id="PF01075">
    <property type="entry name" value="Glyco_transf_9"/>
    <property type="match status" value="1"/>
</dbReference>
<dbReference type="Proteomes" id="UP000069205">
    <property type="component" value="Chromosome"/>
</dbReference>
<organism evidence="3 4">
    <name type="scientific">Nitrospira moscoviensis</name>
    <dbReference type="NCBI Taxonomy" id="42253"/>
    <lineage>
        <taxon>Bacteria</taxon>
        <taxon>Pseudomonadati</taxon>
        <taxon>Nitrospirota</taxon>
        <taxon>Nitrospiria</taxon>
        <taxon>Nitrospirales</taxon>
        <taxon>Nitrospiraceae</taxon>
        <taxon>Nitrospira</taxon>
    </lineage>
</organism>
<proteinExistence type="predicted"/>
<name>A0A0K2GGE7_NITMO</name>
<evidence type="ECO:0000313" key="4">
    <source>
        <dbReference type="Proteomes" id="UP000069205"/>
    </source>
</evidence>
<dbReference type="CDD" id="cd03789">
    <property type="entry name" value="GT9_LPS_heptosyltransferase"/>
    <property type="match status" value="1"/>
</dbReference>
<dbReference type="AlphaFoldDB" id="A0A0K2GGE7"/>
<dbReference type="InterPro" id="IPR051199">
    <property type="entry name" value="LPS_LOS_Heptosyltrfase"/>
</dbReference>
<keyword evidence="2 3" id="KW-0808">Transferase</keyword>
<dbReference type="InterPro" id="IPR002201">
    <property type="entry name" value="Glyco_trans_9"/>
</dbReference>
<evidence type="ECO:0000256" key="1">
    <source>
        <dbReference type="ARBA" id="ARBA00022676"/>
    </source>
</evidence>